<organism evidence="7 8">
    <name type="scientific">Massilia terrae</name>
    <dbReference type="NCBI Taxonomy" id="1811224"/>
    <lineage>
        <taxon>Bacteria</taxon>
        <taxon>Pseudomonadati</taxon>
        <taxon>Pseudomonadota</taxon>
        <taxon>Betaproteobacteria</taxon>
        <taxon>Burkholderiales</taxon>
        <taxon>Oxalobacteraceae</taxon>
        <taxon>Telluria group</taxon>
        <taxon>Massilia</taxon>
    </lineage>
</organism>
<feature type="transmembrane region" description="Helical" evidence="5">
    <location>
        <begin position="209"/>
        <end position="229"/>
    </location>
</feature>
<dbReference type="Pfam" id="PF04893">
    <property type="entry name" value="Yip1"/>
    <property type="match status" value="1"/>
</dbReference>
<evidence type="ECO:0000256" key="5">
    <source>
        <dbReference type="SAM" id="Phobius"/>
    </source>
</evidence>
<proteinExistence type="predicted"/>
<accession>A0ABT2CSH9</accession>
<comment type="caution">
    <text evidence="7">The sequence shown here is derived from an EMBL/GenBank/DDBJ whole genome shotgun (WGS) entry which is preliminary data.</text>
</comment>
<dbReference type="InterPro" id="IPR006977">
    <property type="entry name" value="Yip1_dom"/>
</dbReference>
<evidence type="ECO:0000259" key="6">
    <source>
        <dbReference type="Pfam" id="PF04893"/>
    </source>
</evidence>
<reference evidence="7 8" key="1">
    <citation type="submission" date="2022-08" db="EMBL/GenBank/DDBJ databases">
        <title>Reclassification of Massilia species as members of the genera Telluria, Duganella, Pseudoduganella, Mokoshia gen. nov. and Zemynaea gen. nov. using orthogonal and non-orthogonal genome-based approaches.</title>
        <authorList>
            <person name="Bowman J.P."/>
        </authorList>
    </citation>
    <scope>NUCLEOTIDE SEQUENCE [LARGE SCALE GENOMIC DNA]</scope>
    <source>
        <strain evidence="7 8">JCM 31606</strain>
    </source>
</reference>
<evidence type="ECO:0000256" key="1">
    <source>
        <dbReference type="ARBA" id="ARBA00004141"/>
    </source>
</evidence>
<keyword evidence="3 5" id="KW-1133">Transmembrane helix</keyword>
<sequence>MVAQALPDLGRVIIEPTPTFARLKDKPNGWLPLLVSILLSVALMYWWTSTEDYAWLREHMIASHPDMKPEAQEALAKFLTPGRMMLTSAGGAVIGTLVLISLTAGYFLIAARAIGSEIGYGKWFAFVAWASVPRLLVVPLMALQVATSHGQLAPEDLNMVSLNYLIFHLPMSHPWASLVNSLDLATFWTVALATVGLKAWTGRPTATCLTIAALPYVAVYGLWAAKLAFVG</sequence>
<feature type="domain" description="Yip1" evidence="6">
    <location>
        <begin position="11"/>
        <end position="224"/>
    </location>
</feature>
<dbReference type="Proteomes" id="UP001204621">
    <property type="component" value="Unassembled WGS sequence"/>
</dbReference>
<evidence type="ECO:0000256" key="4">
    <source>
        <dbReference type="ARBA" id="ARBA00023136"/>
    </source>
</evidence>
<feature type="transmembrane region" description="Helical" evidence="5">
    <location>
        <begin position="30"/>
        <end position="48"/>
    </location>
</feature>
<feature type="transmembrane region" description="Helical" evidence="5">
    <location>
        <begin position="175"/>
        <end position="197"/>
    </location>
</feature>
<evidence type="ECO:0000256" key="3">
    <source>
        <dbReference type="ARBA" id="ARBA00022989"/>
    </source>
</evidence>
<name>A0ABT2CSH9_9BURK</name>
<keyword evidence="2 5" id="KW-0812">Transmembrane</keyword>
<dbReference type="RefSeq" id="WP_258810108.1">
    <property type="nucleotide sequence ID" value="NZ_JANUGU010000001.1"/>
</dbReference>
<dbReference type="EMBL" id="JANUGU010000001">
    <property type="protein sequence ID" value="MCS0656938.1"/>
    <property type="molecule type" value="Genomic_DNA"/>
</dbReference>
<comment type="subcellular location">
    <subcellularLocation>
        <location evidence="1">Membrane</location>
        <topology evidence="1">Multi-pass membrane protein</topology>
    </subcellularLocation>
</comment>
<evidence type="ECO:0000313" key="7">
    <source>
        <dbReference type="EMBL" id="MCS0656938.1"/>
    </source>
</evidence>
<protein>
    <submittedName>
        <fullName evidence="7">YIP1 family protein</fullName>
    </submittedName>
</protein>
<evidence type="ECO:0000313" key="8">
    <source>
        <dbReference type="Proteomes" id="UP001204621"/>
    </source>
</evidence>
<keyword evidence="4 5" id="KW-0472">Membrane</keyword>
<evidence type="ECO:0000256" key="2">
    <source>
        <dbReference type="ARBA" id="ARBA00022692"/>
    </source>
</evidence>
<feature type="transmembrane region" description="Helical" evidence="5">
    <location>
        <begin position="89"/>
        <end position="111"/>
    </location>
</feature>
<feature type="transmembrane region" description="Helical" evidence="5">
    <location>
        <begin position="123"/>
        <end position="146"/>
    </location>
</feature>
<keyword evidence="8" id="KW-1185">Reference proteome</keyword>
<gene>
    <name evidence="7" type="ORF">NX778_02550</name>
</gene>